<evidence type="ECO:0000256" key="1">
    <source>
        <dbReference type="ARBA" id="ARBA00011245"/>
    </source>
</evidence>
<evidence type="ECO:0000313" key="10">
    <source>
        <dbReference type="Proteomes" id="UP000249185"/>
    </source>
</evidence>
<reference evidence="9 10" key="1">
    <citation type="submission" date="2017-08" db="EMBL/GenBank/DDBJ databases">
        <title>Infants hospitalized years apart are colonized by the same room-sourced microbial strains.</title>
        <authorList>
            <person name="Brooks B."/>
            <person name="Olm M.R."/>
            <person name="Firek B.A."/>
            <person name="Baker R."/>
            <person name="Thomas B.C."/>
            <person name="Morowitz M.J."/>
            <person name="Banfield J.F."/>
        </authorList>
    </citation>
    <scope>NUCLEOTIDE SEQUENCE [LARGE SCALE GENOMIC DNA]</scope>
    <source>
        <strain evidence="9">S2_005_002_R2_34</strain>
    </source>
</reference>
<dbReference type="SUPFAM" id="SSF56672">
    <property type="entry name" value="DNA/RNA polymerases"/>
    <property type="match status" value="1"/>
</dbReference>
<accession>A0A2W5MY40</accession>
<organism evidence="9 10">
    <name type="scientific">Rhodovulum sulfidophilum</name>
    <name type="common">Rhodobacter sulfidophilus</name>
    <dbReference type="NCBI Taxonomy" id="35806"/>
    <lineage>
        <taxon>Bacteria</taxon>
        <taxon>Pseudomonadati</taxon>
        <taxon>Pseudomonadota</taxon>
        <taxon>Alphaproteobacteria</taxon>
        <taxon>Rhodobacterales</taxon>
        <taxon>Paracoccaceae</taxon>
        <taxon>Rhodovulum</taxon>
    </lineage>
</organism>
<feature type="domain" description="DNA polymerase Y-family little finger" evidence="7">
    <location>
        <begin position="246"/>
        <end position="337"/>
    </location>
</feature>
<sequence>MARVVSVFLPTWATDRARRTPGANAPPADIPFAMVGHLGRRRAITAADALALRSGARIGMAAAQATALIPGLVTRAADPLGDAAALERLALWAIRRYAPIASADPPDGLVIDTTGADHLAGGEQALLEDLVERCAAASITARAAVADTRGAAHAAARWLAAPVLVVAPGAAREVLPPLPVAALRLSPEIAAGCQALGLERVGDLAGQPRAPLALRFGPEIGRRLDQAFGRLAEPITPLRAAELLEASRAFAEPIGAAETIARYLARLVDAVVAELDARGLGARRLDLVFARVDMSAQAVRVGTSRPTRDPARLTRLLSERIETVDPGFGIERMTLSAPLTEPMAPRQTASSLIAAETPDISELIDVLSNRIGAHLLHRFAPRASDVPERSVARVDPLAPDTEADWSEPWPRPARLLRRPEPIETIALLPDNPPETFTWRGVRRRVRRADGPERIFGEWWSRDAELVAVRDYFQVEDASGARFWIYRAGDGEDPETGSHRWFLHGIFG</sequence>
<dbReference type="AlphaFoldDB" id="A0A2W5MY40"/>
<dbReference type="GO" id="GO:0016740">
    <property type="term" value="F:transferase activity"/>
    <property type="evidence" value="ECO:0007669"/>
    <property type="project" value="UniProtKB-KW"/>
</dbReference>
<evidence type="ECO:0000256" key="4">
    <source>
        <dbReference type="ARBA" id="ARBA00025589"/>
    </source>
</evidence>
<dbReference type="InterPro" id="IPR017961">
    <property type="entry name" value="DNA_pol_Y-fam_little_finger"/>
</dbReference>
<comment type="catalytic activity">
    <reaction evidence="5">
        <text>DNA(n) + a 2'-deoxyribonucleoside 5'-triphosphate = DNA(n+1) + diphosphate</text>
        <dbReference type="Rhea" id="RHEA:22508"/>
        <dbReference type="Rhea" id="RHEA-COMP:17339"/>
        <dbReference type="Rhea" id="RHEA-COMP:17340"/>
        <dbReference type="ChEBI" id="CHEBI:33019"/>
        <dbReference type="ChEBI" id="CHEBI:61560"/>
        <dbReference type="ChEBI" id="CHEBI:173112"/>
        <dbReference type="EC" id="2.7.7.7"/>
    </reaction>
</comment>
<protein>
    <recommendedName>
        <fullName evidence="2">DNA-directed DNA polymerase</fullName>
        <ecNumber evidence="2">2.7.7.7</ecNumber>
    </recommendedName>
</protein>
<dbReference type="Pfam" id="PF11799">
    <property type="entry name" value="IMS_C"/>
    <property type="match status" value="1"/>
</dbReference>
<dbReference type="PANTHER" id="PTHR35369">
    <property type="entry name" value="BLR3025 PROTEIN-RELATED"/>
    <property type="match status" value="1"/>
</dbReference>
<dbReference type="Pfam" id="PF20114">
    <property type="entry name" value="DUF6504"/>
    <property type="match status" value="1"/>
</dbReference>
<evidence type="ECO:0000256" key="2">
    <source>
        <dbReference type="ARBA" id="ARBA00012417"/>
    </source>
</evidence>
<dbReference type="CDD" id="cd03468">
    <property type="entry name" value="PolY_like"/>
    <property type="match status" value="1"/>
</dbReference>
<keyword evidence="9" id="KW-0808">Transferase</keyword>
<comment type="caution">
    <text evidence="9">The sequence shown here is derived from an EMBL/GenBank/DDBJ whole genome shotgun (WGS) entry which is preliminary data.</text>
</comment>
<evidence type="ECO:0000259" key="8">
    <source>
        <dbReference type="Pfam" id="PF20114"/>
    </source>
</evidence>
<feature type="domain" description="UmuC" evidence="6">
    <location>
        <begin position="34"/>
        <end position="156"/>
    </location>
</feature>
<dbReference type="GO" id="GO:0006281">
    <property type="term" value="P:DNA repair"/>
    <property type="evidence" value="ECO:0007669"/>
    <property type="project" value="InterPro"/>
</dbReference>
<dbReference type="Pfam" id="PF00817">
    <property type="entry name" value="IMS"/>
    <property type="match status" value="1"/>
</dbReference>
<comment type="subunit">
    <text evidence="1">Monomer.</text>
</comment>
<evidence type="ECO:0000259" key="6">
    <source>
        <dbReference type="Pfam" id="PF00817"/>
    </source>
</evidence>
<dbReference type="InterPro" id="IPR043502">
    <property type="entry name" value="DNA/RNA_pol_sf"/>
</dbReference>
<evidence type="ECO:0000259" key="7">
    <source>
        <dbReference type="Pfam" id="PF11799"/>
    </source>
</evidence>
<dbReference type="EC" id="2.7.7.7" evidence="2"/>
<gene>
    <name evidence="9" type="ORF">DI556_23010</name>
</gene>
<dbReference type="InterPro" id="IPR050356">
    <property type="entry name" value="SulA_CellDiv_inhibitor"/>
</dbReference>
<evidence type="ECO:0000313" key="9">
    <source>
        <dbReference type="EMBL" id="PZQ45268.1"/>
    </source>
</evidence>
<dbReference type="GO" id="GO:0003684">
    <property type="term" value="F:damaged DNA binding"/>
    <property type="evidence" value="ECO:0007669"/>
    <property type="project" value="InterPro"/>
</dbReference>
<evidence type="ECO:0000256" key="5">
    <source>
        <dbReference type="ARBA" id="ARBA00049244"/>
    </source>
</evidence>
<dbReference type="EMBL" id="QFPW01000071">
    <property type="protein sequence ID" value="PZQ45268.1"/>
    <property type="molecule type" value="Genomic_DNA"/>
</dbReference>
<evidence type="ECO:0000256" key="3">
    <source>
        <dbReference type="ARBA" id="ARBA00022763"/>
    </source>
</evidence>
<feature type="domain" description="DUF6504" evidence="8">
    <location>
        <begin position="431"/>
        <end position="504"/>
    </location>
</feature>
<dbReference type="Proteomes" id="UP000249185">
    <property type="component" value="Unassembled WGS sequence"/>
</dbReference>
<keyword evidence="3" id="KW-0227">DNA damage</keyword>
<name>A0A2W5MY40_RHOSU</name>
<comment type="function">
    <text evidence="4">Poorly processive, error-prone DNA polymerase involved in untargeted mutagenesis. Copies undamaged DNA at stalled replication forks, which arise in vivo from mismatched or misaligned primer ends. These misaligned primers can be extended by PolIV. Exhibits no 3'-5' exonuclease (proofreading) activity. May be involved in translesional synthesis, in conjunction with the beta clamp from PolIII.</text>
</comment>
<dbReference type="PANTHER" id="PTHR35369:SF2">
    <property type="entry name" value="BLR3025 PROTEIN"/>
    <property type="match status" value="1"/>
</dbReference>
<dbReference type="InterPro" id="IPR045443">
    <property type="entry name" value="DUF6504"/>
</dbReference>
<proteinExistence type="predicted"/>
<dbReference type="InterPro" id="IPR001126">
    <property type="entry name" value="UmuC"/>
</dbReference>